<evidence type="ECO:0000256" key="8">
    <source>
        <dbReference type="ARBA" id="ARBA00022842"/>
    </source>
</evidence>
<evidence type="ECO:0000256" key="2">
    <source>
        <dbReference type="ARBA" id="ARBA00009747"/>
    </source>
</evidence>
<evidence type="ECO:0000256" key="6">
    <source>
        <dbReference type="ARBA" id="ARBA00022741"/>
    </source>
</evidence>
<organism evidence="9 10">
    <name type="scientific">Isoalcanivorax beigongshangi</name>
    <dbReference type="NCBI Taxonomy" id="3238810"/>
    <lineage>
        <taxon>Bacteria</taxon>
        <taxon>Pseudomonadati</taxon>
        <taxon>Pseudomonadota</taxon>
        <taxon>Gammaproteobacteria</taxon>
        <taxon>Oceanospirillales</taxon>
        <taxon>Alcanivoracaceae</taxon>
        <taxon>Isoalcanivorax</taxon>
    </lineage>
</organism>
<comment type="caution">
    <text evidence="9">The sequence shown here is derived from an EMBL/GenBank/DDBJ whole genome shotgun (WGS) entry which is preliminary data.</text>
</comment>
<evidence type="ECO:0000313" key="10">
    <source>
        <dbReference type="Proteomes" id="UP001562065"/>
    </source>
</evidence>
<keyword evidence="3" id="KW-0808">Transferase</keyword>
<gene>
    <name evidence="9" type="ORF">AB5I84_12735</name>
</gene>
<dbReference type="PANTHER" id="PTHR32057:SF14">
    <property type="entry name" value="PROTEIN ADENYLYLTRANSFERASE SELO, MITOCHONDRIAL"/>
    <property type="match status" value="1"/>
</dbReference>
<comment type="cofactor">
    <cofactor evidence="1">
        <name>Mg(2+)</name>
        <dbReference type="ChEBI" id="CHEBI:18420"/>
    </cofactor>
</comment>
<accession>A0ABV4AJP2</accession>
<keyword evidence="6" id="KW-0547">Nucleotide-binding</keyword>
<comment type="similarity">
    <text evidence="2">Belongs to the SELO family.</text>
</comment>
<sequence>MTDLLPNPLPAADFDQLSRTLWQPHVPADWPGLQLLDADPRLRPESTAPLLNQLHPTGAAVLTDLLAHASQRCPQALATKYVGHQFGVLNPQLGDGRALLLTDLQRDGWRLEWWLKGGGATCFAQGDGRLSLHSAIREYVLSKALQALGIGCAGGTALLQCPDRRVRTHEPLGMLLRSGPSLMRIGHLEWLALRGAPDVLPGVLAYLNQRGPQPLGDDSPSLLAALVRRHAETVALWQAYGYVHGGLNSDNISVLGLTLDLGTGAFMQRYNPNWSPAKDDNLRRYAYHRQPEAVLEGLELLADALDQLSGQHHHRRTLDDFFSQLDLHYLRAMNRRFGLAQTLPGDLGWVRDWCALLQRYDVDYHDAFGGLAGDHPDAWQQALCQLFRVPQAPLQLTEWLQRYQQRLQQEHCSEAERQQRRRRANPCWRLDSATLQGCTDAVLDGDLEAVRRLRQQLLPEDAD</sequence>
<dbReference type="EMBL" id="JBGCUO010000002">
    <property type="protein sequence ID" value="MEY1663020.1"/>
    <property type="molecule type" value="Genomic_DNA"/>
</dbReference>
<dbReference type="RefSeq" id="WP_369456289.1">
    <property type="nucleotide sequence ID" value="NZ_JBGCUO010000002.1"/>
</dbReference>
<evidence type="ECO:0000256" key="3">
    <source>
        <dbReference type="ARBA" id="ARBA00022679"/>
    </source>
</evidence>
<dbReference type="PANTHER" id="PTHR32057">
    <property type="entry name" value="PROTEIN ADENYLYLTRANSFERASE SELO, MITOCHONDRIAL"/>
    <property type="match status" value="1"/>
</dbReference>
<keyword evidence="4 9" id="KW-0548">Nucleotidyltransferase</keyword>
<evidence type="ECO:0000256" key="5">
    <source>
        <dbReference type="ARBA" id="ARBA00022723"/>
    </source>
</evidence>
<name>A0ABV4AJP2_9GAMM</name>
<dbReference type="InterPro" id="IPR003846">
    <property type="entry name" value="SelO"/>
</dbReference>
<evidence type="ECO:0000256" key="1">
    <source>
        <dbReference type="ARBA" id="ARBA00001946"/>
    </source>
</evidence>
<keyword evidence="7" id="KW-0067">ATP-binding</keyword>
<keyword evidence="10" id="KW-1185">Reference proteome</keyword>
<dbReference type="GO" id="GO:0016779">
    <property type="term" value="F:nucleotidyltransferase activity"/>
    <property type="evidence" value="ECO:0007669"/>
    <property type="project" value="UniProtKB-KW"/>
</dbReference>
<evidence type="ECO:0000256" key="7">
    <source>
        <dbReference type="ARBA" id="ARBA00022840"/>
    </source>
</evidence>
<evidence type="ECO:0000256" key="4">
    <source>
        <dbReference type="ARBA" id="ARBA00022695"/>
    </source>
</evidence>
<evidence type="ECO:0000313" key="9">
    <source>
        <dbReference type="EMBL" id="MEY1663020.1"/>
    </source>
</evidence>
<keyword evidence="8" id="KW-0460">Magnesium</keyword>
<protein>
    <submittedName>
        <fullName evidence="9">Protein adenylyltransferase SelO family protein</fullName>
    </submittedName>
</protein>
<dbReference type="Pfam" id="PF02696">
    <property type="entry name" value="SelO"/>
    <property type="match status" value="1"/>
</dbReference>
<dbReference type="Proteomes" id="UP001562065">
    <property type="component" value="Unassembled WGS sequence"/>
</dbReference>
<proteinExistence type="inferred from homology"/>
<keyword evidence="5" id="KW-0479">Metal-binding</keyword>
<reference evidence="9 10" key="1">
    <citation type="submission" date="2024-07" db="EMBL/GenBank/DDBJ databases">
        <authorList>
            <person name="Ren Q."/>
        </authorList>
    </citation>
    <scope>NUCLEOTIDE SEQUENCE [LARGE SCALE GENOMIC DNA]</scope>
    <source>
        <strain evidence="9 10">REN37</strain>
    </source>
</reference>